<dbReference type="EMBL" id="JASJOS010000014">
    <property type="protein sequence ID" value="MDJ1484389.1"/>
    <property type="molecule type" value="Genomic_DNA"/>
</dbReference>
<comment type="caution">
    <text evidence="2">The sequence shown here is derived from an EMBL/GenBank/DDBJ whole genome shotgun (WGS) entry which is preliminary data.</text>
</comment>
<dbReference type="Pfam" id="PF09346">
    <property type="entry name" value="SMI1_KNR4"/>
    <property type="match status" value="1"/>
</dbReference>
<evidence type="ECO:0000313" key="3">
    <source>
        <dbReference type="Proteomes" id="UP001241110"/>
    </source>
</evidence>
<name>A0AAE3QX56_9BACT</name>
<dbReference type="SMART" id="SM00860">
    <property type="entry name" value="SMI1_KNR4"/>
    <property type="match status" value="1"/>
</dbReference>
<dbReference type="AlphaFoldDB" id="A0AAE3QX56"/>
<dbReference type="Proteomes" id="UP001241110">
    <property type="component" value="Unassembled WGS sequence"/>
</dbReference>
<evidence type="ECO:0000313" key="2">
    <source>
        <dbReference type="EMBL" id="MDJ1484389.1"/>
    </source>
</evidence>
<dbReference type="Gene3D" id="3.40.1580.10">
    <property type="entry name" value="SMI1/KNR4-like"/>
    <property type="match status" value="1"/>
</dbReference>
<organism evidence="2 3">
    <name type="scientific">Xanthocytophaga flava</name>
    <dbReference type="NCBI Taxonomy" id="3048013"/>
    <lineage>
        <taxon>Bacteria</taxon>
        <taxon>Pseudomonadati</taxon>
        <taxon>Bacteroidota</taxon>
        <taxon>Cytophagia</taxon>
        <taxon>Cytophagales</taxon>
        <taxon>Rhodocytophagaceae</taxon>
        <taxon>Xanthocytophaga</taxon>
    </lineage>
</organism>
<accession>A0AAE3QX56</accession>
<sequence length="304" mass="35611">MLTDDFWIQPAKGFTDRTRGRTEEEILKIESTIGFRFPELYRDLMKIQNGGHLRRRAYPFEDGIQELFYNNAKLDPIFVGSVVNVLQELSEFMDEEEIEELAQTEINHMDRLIIVSSMYGHSYMCFDYGWQEETVRSEPEVCFFDMERGNGFEEYLRVESFEKLVSELVYYGYESTRFYIGIKSSLSIDEIIDVLAVQWSVKFQEHTTDRYGWFNFDKWFSGELEIISDLSFHIVVSPNQHRSGTYLFQNHADNTFVIEIVPTQKDATSERDSTEYAVVINNLLLKLKEKSVTASILLVPFNLS</sequence>
<reference evidence="2" key="1">
    <citation type="submission" date="2023-05" db="EMBL/GenBank/DDBJ databases">
        <authorList>
            <person name="Zhang X."/>
        </authorList>
    </citation>
    <scope>NUCLEOTIDE SEQUENCE</scope>
    <source>
        <strain evidence="2">YF14B1</strain>
    </source>
</reference>
<dbReference type="RefSeq" id="WP_313985613.1">
    <property type="nucleotide sequence ID" value="NZ_JASJOS010000014.1"/>
</dbReference>
<feature type="domain" description="Knr4/Smi1-like" evidence="1">
    <location>
        <begin position="20"/>
        <end position="158"/>
    </location>
</feature>
<protein>
    <submittedName>
        <fullName evidence="2">SMI1/KNR4 family protein</fullName>
    </submittedName>
</protein>
<dbReference type="InterPro" id="IPR037883">
    <property type="entry name" value="Knr4/Smi1-like_sf"/>
</dbReference>
<proteinExistence type="predicted"/>
<gene>
    <name evidence="2" type="ORF">QNI16_28080</name>
</gene>
<evidence type="ECO:0000259" key="1">
    <source>
        <dbReference type="SMART" id="SM00860"/>
    </source>
</evidence>
<dbReference type="SUPFAM" id="SSF160631">
    <property type="entry name" value="SMI1/KNR4-like"/>
    <property type="match status" value="1"/>
</dbReference>
<dbReference type="InterPro" id="IPR018958">
    <property type="entry name" value="Knr4/Smi1-like_dom"/>
</dbReference>